<feature type="domain" description="AB hydrolase-1" evidence="1">
    <location>
        <begin position="111"/>
        <end position="223"/>
    </location>
</feature>
<evidence type="ECO:0000313" key="2">
    <source>
        <dbReference type="EMBL" id="GGH88090.1"/>
    </source>
</evidence>
<dbReference type="PANTHER" id="PTHR32268:SF15">
    <property type="entry name" value="HOMOSERINE ACETYLTRANSFERASE FAMILY PROTEIN (AFU_ORTHOLOGUE AFUA_1G15350)"/>
    <property type="match status" value="1"/>
</dbReference>
<dbReference type="EMBL" id="BMGY01000029">
    <property type="protein sequence ID" value="GGH88090.1"/>
    <property type="molecule type" value="Genomic_DNA"/>
</dbReference>
<evidence type="ECO:0000259" key="1">
    <source>
        <dbReference type="Pfam" id="PF00561"/>
    </source>
</evidence>
<dbReference type="InterPro" id="IPR029058">
    <property type="entry name" value="AB_hydrolase_fold"/>
</dbReference>
<dbReference type="InterPro" id="IPR008220">
    <property type="entry name" value="HAT_MetX-like"/>
</dbReference>
<dbReference type="NCBIfam" id="NF005757">
    <property type="entry name" value="PRK07581.1"/>
    <property type="match status" value="1"/>
</dbReference>
<proteinExistence type="predicted"/>
<gene>
    <name evidence="2" type="ORF">GCM10011495_28530</name>
</gene>
<name>A0ABQ2A933_9BACT</name>
<dbReference type="Proteomes" id="UP000637774">
    <property type="component" value="Unassembled WGS sequence"/>
</dbReference>
<protein>
    <submittedName>
        <fullName evidence="2">Homoserine O-acetyltransferase</fullName>
    </submittedName>
</protein>
<dbReference type="Pfam" id="PF00561">
    <property type="entry name" value="Abhydrolase_1"/>
    <property type="match status" value="1"/>
</dbReference>
<keyword evidence="3" id="KW-1185">Reference proteome</keyword>
<organism evidence="2 3">
    <name type="scientific">Hymenobacter frigidus</name>
    <dbReference type="NCBI Taxonomy" id="1524095"/>
    <lineage>
        <taxon>Bacteria</taxon>
        <taxon>Pseudomonadati</taxon>
        <taxon>Bacteroidota</taxon>
        <taxon>Cytophagia</taxon>
        <taxon>Cytophagales</taxon>
        <taxon>Hymenobacteraceae</taxon>
        <taxon>Hymenobacter</taxon>
    </lineage>
</organism>
<evidence type="ECO:0000313" key="3">
    <source>
        <dbReference type="Proteomes" id="UP000637774"/>
    </source>
</evidence>
<reference evidence="3" key="1">
    <citation type="journal article" date="2019" name="Int. J. Syst. Evol. Microbiol.">
        <title>The Global Catalogue of Microorganisms (GCM) 10K type strain sequencing project: providing services to taxonomists for standard genome sequencing and annotation.</title>
        <authorList>
            <consortium name="The Broad Institute Genomics Platform"/>
            <consortium name="The Broad Institute Genome Sequencing Center for Infectious Disease"/>
            <person name="Wu L."/>
            <person name="Ma J."/>
        </authorList>
    </citation>
    <scope>NUCLEOTIDE SEQUENCE [LARGE SCALE GENOMIC DNA]</scope>
    <source>
        <strain evidence="3">CGMCC 1.14966</strain>
    </source>
</reference>
<dbReference type="SUPFAM" id="SSF53474">
    <property type="entry name" value="alpha/beta-Hydrolases"/>
    <property type="match status" value="1"/>
</dbReference>
<accession>A0ABQ2A933</accession>
<dbReference type="InterPro" id="IPR000073">
    <property type="entry name" value="AB_hydrolase_1"/>
</dbReference>
<sequence length="391" mass="43225">MGFRYSGNIAIFPTLIMRPLLPFFALIAAVVGFNPIGLRAQDAPASPRPDRAQHHVFVLEKFRTESGPTLPQARVVYGTYGHLNAARDNAILLPSHYMADHHGYEWLIGPGKALDTAKVFLVATELFGNGHSSSPSNTPEPFHGPRFPVMTIRDNVEAGHQLLAQDLKITHLRAIIGFSMGAQQAFQWAVSYPAFADRIVATSGTAKTYPHGIVRLEGQIAALTADAAFKDGDYTAPPTKGIEAFATVWTAWLYSQEWWRRELWKADSKPGTTFEQVLHEYRTNFIPGGDANDLILQMRTWEANNVGNTPGFGGDVEKALRSIKTPIMYMPSETDLYFPLTDARYEAAFIPGVLLKPIPSLWGHTAGAAPNPVDAKFLNDNIRNFLAPKRR</sequence>
<dbReference type="Gene3D" id="3.40.50.1820">
    <property type="entry name" value="alpha/beta hydrolase"/>
    <property type="match status" value="1"/>
</dbReference>
<comment type="caution">
    <text evidence="2">The sequence shown here is derived from an EMBL/GenBank/DDBJ whole genome shotgun (WGS) entry which is preliminary data.</text>
</comment>
<dbReference type="PANTHER" id="PTHR32268">
    <property type="entry name" value="HOMOSERINE O-ACETYLTRANSFERASE"/>
    <property type="match status" value="1"/>
</dbReference>
<dbReference type="PIRSF" id="PIRSF000443">
    <property type="entry name" value="Homoser_Ac_trans"/>
    <property type="match status" value="1"/>
</dbReference>